<evidence type="ECO:0000313" key="2">
    <source>
        <dbReference type="Proteomes" id="UP000789920"/>
    </source>
</evidence>
<dbReference type="EMBL" id="CAJVQC010099128">
    <property type="protein sequence ID" value="CAG8830422.1"/>
    <property type="molecule type" value="Genomic_DNA"/>
</dbReference>
<dbReference type="Proteomes" id="UP000789920">
    <property type="component" value="Unassembled WGS sequence"/>
</dbReference>
<keyword evidence="2" id="KW-1185">Reference proteome</keyword>
<accession>A0ACA9SAF8</accession>
<proteinExistence type="predicted"/>
<evidence type="ECO:0000313" key="1">
    <source>
        <dbReference type="EMBL" id="CAG8830422.1"/>
    </source>
</evidence>
<feature type="non-terminal residue" evidence="1">
    <location>
        <position position="1"/>
    </location>
</feature>
<gene>
    <name evidence="1" type="ORF">RPERSI_LOCUS27805</name>
</gene>
<feature type="non-terminal residue" evidence="1">
    <location>
        <position position="318"/>
    </location>
</feature>
<comment type="caution">
    <text evidence="1">The sequence shown here is derived from an EMBL/GenBank/DDBJ whole genome shotgun (WGS) entry which is preliminary data.</text>
</comment>
<name>A0ACA9SAF8_9GLOM</name>
<reference evidence="1" key="1">
    <citation type="submission" date="2021-06" db="EMBL/GenBank/DDBJ databases">
        <authorList>
            <person name="Kallberg Y."/>
            <person name="Tangrot J."/>
            <person name="Rosling A."/>
        </authorList>
    </citation>
    <scope>NUCLEOTIDE SEQUENCE</scope>
    <source>
        <strain evidence="1">MA461A</strain>
    </source>
</reference>
<sequence length="318" mass="35806">PNYEARILAALKDKTEKLTFIIVNGENIQGSEDPEQNEKFINSELKKQLCQNCSICSNCRNQKRSQIEKLQAAGRVGGERIIKPFLEHFQNKLEAGGNKTVNFEDINERPTQPPGSQSCGFYVLYYIKKLIESSDLLETGIPSVENLFKDDTGTAIVGEEKEAEIKNQEEVLRFRRFRFPGEQTRESLQAESSTTVAKGKSTKLMETESSEGEFESDDDLDGVLEEVLHKPYCGEDNCRRIYSSLQEKENELISLRSICGSLQEENNNLQAIKIAAADHENAAREAKEKINSLSSEIKALQSSNSTLQQEKAQKETEI</sequence>
<organism evidence="1 2">
    <name type="scientific">Racocetra persica</name>
    <dbReference type="NCBI Taxonomy" id="160502"/>
    <lineage>
        <taxon>Eukaryota</taxon>
        <taxon>Fungi</taxon>
        <taxon>Fungi incertae sedis</taxon>
        <taxon>Mucoromycota</taxon>
        <taxon>Glomeromycotina</taxon>
        <taxon>Glomeromycetes</taxon>
        <taxon>Diversisporales</taxon>
        <taxon>Gigasporaceae</taxon>
        <taxon>Racocetra</taxon>
    </lineage>
</organism>
<protein>
    <submittedName>
        <fullName evidence="1">2854_t:CDS:1</fullName>
    </submittedName>
</protein>